<dbReference type="InterPro" id="IPR011335">
    <property type="entry name" value="Restrct_endonuc-II-like"/>
</dbReference>
<evidence type="ECO:0000256" key="1">
    <source>
        <dbReference type="SAM" id="MobiDB-lite"/>
    </source>
</evidence>
<dbReference type="STRING" id="280699.M1VGM7"/>
<protein>
    <recommendedName>
        <fullName evidence="4">YqaJ viral recombinase domain-containing protein</fullName>
    </recommendedName>
</protein>
<evidence type="ECO:0000313" key="2">
    <source>
        <dbReference type="EMBL" id="BAM82322.1"/>
    </source>
</evidence>
<dbReference type="AlphaFoldDB" id="M1VGM7"/>
<dbReference type="KEGG" id="cme:CYME_CMR041C"/>
<dbReference type="PANTHER" id="PTHR46609:SF6">
    <property type="entry name" value="EXONUCLEASE, PHAGE-TYPE_RECB, C-TERMINAL DOMAIN-CONTAINING PROTEIN-RELATED"/>
    <property type="match status" value="1"/>
</dbReference>
<dbReference type="GeneID" id="16997047"/>
<dbReference type="InterPro" id="IPR011604">
    <property type="entry name" value="PDDEXK-like_dom_sf"/>
</dbReference>
<dbReference type="RefSeq" id="XP_005538358.1">
    <property type="nucleotide sequence ID" value="XM_005538301.1"/>
</dbReference>
<evidence type="ECO:0008006" key="4">
    <source>
        <dbReference type="Google" id="ProtNLM"/>
    </source>
</evidence>
<name>M1VGM7_CYAM1</name>
<organism evidence="2 3">
    <name type="scientific">Cyanidioschyzon merolae (strain NIES-3377 / 10D)</name>
    <name type="common">Unicellular red alga</name>
    <dbReference type="NCBI Taxonomy" id="280699"/>
    <lineage>
        <taxon>Eukaryota</taxon>
        <taxon>Rhodophyta</taxon>
        <taxon>Bangiophyceae</taxon>
        <taxon>Cyanidiales</taxon>
        <taxon>Cyanidiaceae</taxon>
        <taxon>Cyanidioschyzon</taxon>
    </lineage>
</organism>
<dbReference type="EMBL" id="AP006500">
    <property type="protein sequence ID" value="BAM82322.1"/>
    <property type="molecule type" value="Genomic_DNA"/>
</dbReference>
<feature type="compositionally biased region" description="Basic and acidic residues" evidence="1">
    <location>
        <begin position="164"/>
        <end position="177"/>
    </location>
</feature>
<accession>M1VGM7</accession>
<dbReference type="Proteomes" id="UP000007014">
    <property type="component" value="Chromosome 18"/>
</dbReference>
<dbReference type="HOGENOM" id="CLU_447174_0_0_1"/>
<keyword evidence="3" id="KW-1185">Reference proteome</keyword>
<dbReference type="SUPFAM" id="SSF52980">
    <property type="entry name" value="Restriction endonuclease-like"/>
    <property type="match status" value="1"/>
</dbReference>
<gene>
    <name evidence="2" type="ORF">CYME_CMR041C</name>
</gene>
<dbReference type="GO" id="GO:0006281">
    <property type="term" value="P:DNA repair"/>
    <property type="evidence" value="ECO:0007669"/>
    <property type="project" value="UniProtKB-ARBA"/>
</dbReference>
<proteinExistence type="predicted"/>
<dbReference type="Gene3D" id="3.90.320.10">
    <property type="match status" value="1"/>
</dbReference>
<dbReference type="Gramene" id="CMR041CT">
    <property type="protein sequence ID" value="CMR041CT"/>
    <property type="gene ID" value="CMR041C"/>
</dbReference>
<dbReference type="PANTHER" id="PTHR46609">
    <property type="entry name" value="EXONUCLEASE, PHAGE-TYPE/RECB, C-TERMINAL DOMAIN-CONTAINING PROTEIN"/>
    <property type="match status" value="1"/>
</dbReference>
<feature type="region of interest" description="Disordered" evidence="1">
    <location>
        <begin position="164"/>
        <end position="204"/>
    </location>
</feature>
<dbReference type="OMA" id="SINEVRC"/>
<sequence length="611" mass="69032">MLETASGFAAGPHLCHQRSSTRRLAARHKISRCVTALPQPRRNHYYLQRRAVRCVHQQSGGYIKSSVPQSVHPVMESFRKLRTLVRRECERLAVDAGNERAGQAFQTQVDALLSAVLGGGVLSEQILTVVWRYRTAIGRYLEFSMNQKQLLLERLDRFADHCEQHSRASVNDERPREPSAPAPGHPSKRQLTVTTHPDPTGTKPNLAYCAITREQLRRHPCYEALPPVEALVIERPEDLTRIRQDSALWLEARRHMRVNASSAWKALGFGEPATLEWLRECVPAWQFRRGGEAALEAWRQWREPGLDAETFSPASMISMEWGKMHEQNGLLTVLRYLESARTADAASCYYSIVPGDGAPDRGLVPGASTATNTSFAKLVLVEAGLHMLQPASCAGIYDLDEFSALPTIAASPDALLRWRSPLHSEARTQDTQPNTLAASSDLSHDIELVEVKCPCPFVPTGDMTDGPRLTDEATDRPLYRYRLVSPQRLIYANHFAQVQLQMLCTDTWRAHFISWTPDAGARLFVVERDEMWLEMALITLRDFYREFQQAPPPVNFFADRATYRQLLERTVAGVRQSAHQSVTLSAEEVDRLLAWEREAGYWEPVESLFLS</sequence>
<reference evidence="2 3" key="1">
    <citation type="journal article" date="2004" name="Nature">
        <title>Genome sequence of the ultrasmall unicellular red alga Cyanidioschyzon merolae 10D.</title>
        <authorList>
            <person name="Matsuzaki M."/>
            <person name="Misumi O."/>
            <person name="Shin-i T."/>
            <person name="Maruyama S."/>
            <person name="Takahara M."/>
            <person name="Miyagishima S."/>
            <person name="Mori T."/>
            <person name="Nishida K."/>
            <person name="Yagisawa F."/>
            <person name="Nishida K."/>
            <person name="Yoshida Y."/>
            <person name="Nishimura Y."/>
            <person name="Nakao S."/>
            <person name="Kobayashi T."/>
            <person name="Momoyama Y."/>
            <person name="Higashiyama T."/>
            <person name="Minoda A."/>
            <person name="Sano M."/>
            <person name="Nomoto H."/>
            <person name="Oishi K."/>
            <person name="Hayashi H."/>
            <person name="Ohta F."/>
            <person name="Nishizaka S."/>
            <person name="Haga S."/>
            <person name="Miura S."/>
            <person name="Morishita T."/>
            <person name="Kabeya Y."/>
            <person name="Terasawa K."/>
            <person name="Suzuki Y."/>
            <person name="Ishii Y."/>
            <person name="Asakawa S."/>
            <person name="Takano H."/>
            <person name="Ohta N."/>
            <person name="Kuroiwa H."/>
            <person name="Tanaka K."/>
            <person name="Shimizu N."/>
            <person name="Sugano S."/>
            <person name="Sato N."/>
            <person name="Nozaki H."/>
            <person name="Ogasawara N."/>
            <person name="Kohara Y."/>
            <person name="Kuroiwa T."/>
        </authorList>
    </citation>
    <scope>NUCLEOTIDE SEQUENCE [LARGE SCALE GENOMIC DNA]</scope>
    <source>
        <strain evidence="2 3">10D</strain>
    </source>
</reference>
<reference evidence="2 3" key="2">
    <citation type="journal article" date="2007" name="BMC Biol.">
        <title>A 100%-complete sequence reveals unusually simple genomic features in the hot-spring red alga Cyanidioschyzon merolae.</title>
        <authorList>
            <person name="Nozaki H."/>
            <person name="Takano H."/>
            <person name="Misumi O."/>
            <person name="Terasawa K."/>
            <person name="Matsuzaki M."/>
            <person name="Maruyama S."/>
            <person name="Nishida K."/>
            <person name="Yagisawa F."/>
            <person name="Yoshida Y."/>
            <person name="Fujiwara T."/>
            <person name="Takio S."/>
            <person name="Tamura K."/>
            <person name="Chung S.J."/>
            <person name="Nakamura S."/>
            <person name="Kuroiwa H."/>
            <person name="Tanaka K."/>
            <person name="Sato N."/>
            <person name="Kuroiwa T."/>
        </authorList>
    </citation>
    <scope>NUCLEOTIDE SEQUENCE [LARGE SCALE GENOMIC DNA]</scope>
    <source>
        <strain evidence="2 3">10D</strain>
    </source>
</reference>
<dbReference type="InterPro" id="IPR051703">
    <property type="entry name" value="NF-kappa-B_Signaling_Reg"/>
</dbReference>
<evidence type="ECO:0000313" key="3">
    <source>
        <dbReference type="Proteomes" id="UP000007014"/>
    </source>
</evidence>
<dbReference type="OrthoDB" id="535128at2759"/>